<feature type="coiled-coil region" evidence="1">
    <location>
        <begin position="153"/>
        <end position="187"/>
    </location>
</feature>
<keyword evidence="1" id="KW-0175">Coiled coil</keyword>
<comment type="caution">
    <text evidence="2">The sequence shown here is derived from an EMBL/GenBank/DDBJ whole genome shotgun (WGS) entry which is preliminary data.</text>
</comment>
<evidence type="ECO:0000256" key="1">
    <source>
        <dbReference type="SAM" id="Coils"/>
    </source>
</evidence>
<dbReference type="AlphaFoldDB" id="A0AAD3TDD4"/>
<keyword evidence="3" id="KW-1185">Reference proteome</keyword>
<protein>
    <submittedName>
        <fullName evidence="2">Uncharacterized protein</fullName>
    </submittedName>
</protein>
<accession>A0AAD3TDD4</accession>
<gene>
    <name evidence="2" type="ORF">Nepgr_029135</name>
</gene>
<evidence type="ECO:0000313" key="2">
    <source>
        <dbReference type="EMBL" id="GMH27292.1"/>
    </source>
</evidence>
<name>A0AAD3TDD4_NEPGR</name>
<dbReference type="EMBL" id="BSYO01000032">
    <property type="protein sequence ID" value="GMH27292.1"/>
    <property type="molecule type" value="Genomic_DNA"/>
</dbReference>
<organism evidence="2 3">
    <name type="scientific">Nepenthes gracilis</name>
    <name type="common">Slender pitcher plant</name>
    <dbReference type="NCBI Taxonomy" id="150966"/>
    <lineage>
        <taxon>Eukaryota</taxon>
        <taxon>Viridiplantae</taxon>
        <taxon>Streptophyta</taxon>
        <taxon>Embryophyta</taxon>
        <taxon>Tracheophyta</taxon>
        <taxon>Spermatophyta</taxon>
        <taxon>Magnoliopsida</taxon>
        <taxon>eudicotyledons</taxon>
        <taxon>Gunneridae</taxon>
        <taxon>Pentapetalae</taxon>
        <taxon>Caryophyllales</taxon>
        <taxon>Nepenthaceae</taxon>
        <taxon>Nepenthes</taxon>
    </lineage>
</organism>
<sequence length="189" mass="21183">MLGTSFSNPEVQDFSVGGLTQRKRKAEARIVGMGCRLGVEAELALEEYDAMLRSRASGTIVLARSVLVEPQHEPEEQTFELLVEMMELEPVLEPHTVPKEPAVGEPVEAVDLATELPKESAVEAIAVRVQEITISSPPPLEPRSHSRPMRLEHRVWQTIVSSLEEENARLKEENAKLREEADRAMRRIN</sequence>
<evidence type="ECO:0000313" key="3">
    <source>
        <dbReference type="Proteomes" id="UP001279734"/>
    </source>
</evidence>
<proteinExistence type="predicted"/>
<dbReference type="Proteomes" id="UP001279734">
    <property type="component" value="Unassembled WGS sequence"/>
</dbReference>
<reference evidence="2" key="1">
    <citation type="submission" date="2023-05" db="EMBL/GenBank/DDBJ databases">
        <title>Nepenthes gracilis genome sequencing.</title>
        <authorList>
            <person name="Fukushima K."/>
        </authorList>
    </citation>
    <scope>NUCLEOTIDE SEQUENCE</scope>
    <source>
        <strain evidence="2">SING2019-196</strain>
    </source>
</reference>